<name>A0A5E5BL70_9BURK</name>
<evidence type="ECO:0000313" key="2">
    <source>
        <dbReference type="Proteomes" id="UP000335538"/>
    </source>
</evidence>
<dbReference type="EMBL" id="CABPSR010000082">
    <property type="protein sequence ID" value="VVE86057.1"/>
    <property type="molecule type" value="Genomic_DNA"/>
</dbReference>
<dbReference type="Proteomes" id="UP000335538">
    <property type="component" value="Unassembled WGS sequence"/>
</dbReference>
<gene>
    <name evidence="1" type="ORF">PSP31121_05696</name>
</gene>
<evidence type="ECO:0000313" key="1">
    <source>
        <dbReference type="EMBL" id="VVE86057.1"/>
    </source>
</evidence>
<reference evidence="1 2" key="1">
    <citation type="submission" date="2019-08" db="EMBL/GenBank/DDBJ databases">
        <authorList>
            <person name="Peeters C."/>
        </authorList>
    </citation>
    <scope>NUCLEOTIDE SEQUENCE [LARGE SCALE GENOMIC DNA]</scope>
    <source>
        <strain evidence="1 2">LMG 31121</strain>
    </source>
</reference>
<proteinExistence type="predicted"/>
<organism evidence="1 2">
    <name type="scientific">Pandoraea sputorum</name>
    <dbReference type="NCBI Taxonomy" id="93222"/>
    <lineage>
        <taxon>Bacteria</taxon>
        <taxon>Pseudomonadati</taxon>
        <taxon>Pseudomonadota</taxon>
        <taxon>Betaproteobacteria</taxon>
        <taxon>Burkholderiales</taxon>
        <taxon>Burkholderiaceae</taxon>
        <taxon>Pandoraea</taxon>
    </lineage>
</organism>
<sequence>MPHASRIVHALPSIRDERTHLAHVQLACRGDNHQIRRRLQRDERLTAQRVTLQHLHLVRQLPRLASEDVHQRPPTLRAQIHRRQIMESLGRPAIDREMLRTLQLDHIAEWRERLPRQSLDLQCRSHHVTLLVLSVRFALRLLNNYAFLSLNRPHRRRRDTPPSGMMLKRMCVIAPNFCTCSSK</sequence>
<dbReference type="AlphaFoldDB" id="A0A5E5BL70"/>
<accession>A0A5E5BL70</accession>
<protein>
    <submittedName>
        <fullName evidence="1">Uncharacterized protein</fullName>
    </submittedName>
</protein>